<gene>
    <name evidence="2" type="ORF">ACFPET_14820</name>
</gene>
<organism evidence="2 3">
    <name type="scientific">Salininema proteolyticum</name>
    <dbReference type="NCBI Taxonomy" id="1607685"/>
    <lineage>
        <taxon>Bacteria</taxon>
        <taxon>Bacillati</taxon>
        <taxon>Actinomycetota</taxon>
        <taxon>Actinomycetes</taxon>
        <taxon>Glycomycetales</taxon>
        <taxon>Glycomycetaceae</taxon>
        <taxon>Salininema</taxon>
    </lineage>
</organism>
<sequence>MLWLQGFGVVVLAVCFASIVVWTMQRYGAELQSDDETGVSTSLFEVITVLYAIVLAFVLITSWEDWNHARHTTYDEADSLVEVYWSAYTFPTEQSDEVRETVRAYTDEVINEEWEAMSEQDDVTNRGWLLIDQMRDPIAAYAEEEGEAEQARIEDFQSQLRSVSEARMQRLDQSVRGLTGAMWTLLIIGLFLVVAVLLALKPPSHRYQYFMVSAVSAMMALLVFGIYQLELPFTRGVSISAEPYETAVVRFDAIDRELSGD</sequence>
<reference evidence="3" key="1">
    <citation type="journal article" date="2019" name="Int. J. Syst. Evol. Microbiol.">
        <title>The Global Catalogue of Microorganisms (GCM) 10K type strain sequencing project: providing services to taxonomists for standard genome sequencing and annotation.</title>
        <authorList>
            <consortium name="The Broad Institute Genomics Platform"/>
            <consortium name="The Broad Institute Genome Sequencing Center for Infectious Disease"/>
            <person name="Wu L."/>
            <person name="Ma J."/>
        </authorList>
    </citation>
    <scope>NUCLEOTIDE SEQUENCE [LARGE SCALE GENOMIC DNA]</scope>
    <source>
        <strain evidence="3">IBRC-M 10908</strain>
    </source>
</reference>
<comment type="caution">
    <text evidence="2">The sequence shown here is derived from an EMBL/GenBank/DDBJ whole genome shotgun (WGS) entry which is preliminary data.</text>
</comment>
<evidence type="ECO:0008006" key="4">
    <source>
        <dbReference type="Google" id="ProtNLM"/>
    </source>
</evidence>
<protein>
    <recommendedName>
        <fullName evidence="4">DUF4239 domain-containing protein</fullName>
    </recommendedName>
</protein>
<keyword evidence="1" id="KW-0472">Membrane</keyword>
<dbReference type="EMBL" id="JBHSDK010000021">
    <property type="protein sequence ID" value="MFC4336474.1"/>
    <property type="molecule type" value="Genomic_DNA"/>
</dbReference>
<dbReference type="Pfam" id="PF14023">
    <property type="entry name" value="Bestrophin-like"/>
    <property type="match status" value="1"/>
</dbReference>
<dbReference type="InterPro" id="IPR025333">
    <property type="entry name" value="DUF4239"/>
</dbReference>
<accession>A0ABV8U072</accession>
<keyword evidence="1" id="KW-1133">Transmembrane helix</keyword>
<evidence type="ECO:0000313" key="3">
    <source>
        <dbReference type="Proteomes" id="UP001595823"/>
    </source>
</evidence>
<evidence type="ECO:0000313" key="2">
    <source>
        <dbReference type="EMBL" id="MFC4336474.1"/>
    </source>
</evidence>
<dbReference type="RefSeq" id="WP_380622452.1">
    <property type="nucleotide sequence ID" value="NZ_JBHSDK010000021.1"/>
</dbReference>
<dbReference type="Proteomes" id="UP001595823">
    <property type="component" value="Unassembled WGS sequence"/>
</dbReference>
<evidence type="ECO:0000256" key="1">
    <source>
        <dbReference type="SAM" id="Phobius"/>
    </source>
</evidence>
<feature type="transmembrane region" description="Helical" evidence="1">
    <location>
        <begin position="177"/>
        <end position="200"/>
    </location>
</feature>
<proteinExistence type="predicted"/>
<name>A0ABV8U072_9ACTN</name>
<feature type="transmembrane region" description="Helical" evidence="1">
    <location>
        <begin position="41"/>
        <end position="60"/>
    </location>
</feature>
<keyword evidence="1" id="KW-0812">Transmembrane</keyword>
<feature type="transmembrane region" description="Helical" evidence="1">
    <location>
        <begin position="206"/>
        <end position="227"/>
    </location>
</feature>
<keyword evidence="3" id="KW-1185">Reference proteome</keyword>